<dbReference type="Gene3D" id="2.60.40.10">
    <property type="entry name" value="Immunoglobulins"/>
    <property type="match status" value="1"/>
</dbReference>
<dbReference type="SUPFAM" id="SSF81296">
    <property type="entry name" value="E set domains"/>
    <property type="match status" value="1"/>
</dbReference>
<dbReference type="PANTHER" id="PTHR12533:SF7">
    <property type="entry name" value="NFAT NUCLEAR FACTOR, ISOFORM B"/>
    <property type="match status" value="1"/>
</dbReference>
<evidence type="ECO:0000256" key="3">
    <source>
        <dbReference type="ARBA" id="ARBA00023015"/>
    </source>
</evidence>
<dbReference type="Proteomes" id="UP001652625">
    <property type="component" value="Chromosome 12"/>
</dbReference>
<reference evidence="9" key="1">
    <citation type="submission" date="2025-08" db="UniProtKB">
        <authorList>
            <consortium name="RefSeq"/>
        </authorList>
    </citation>
    <scope>IDENTIFICATION</scope>
</reference>
<keyword evidence="2" id="KW-0597">Phosphoprotein</keyword>
<sequence length="851" mass="95475">MVVVVVGVGETYRARYESEGCKGPIHGSTENCFPSIKIVGYVGEAVITVFVVTRDNEPHLHTATGPGSSKFECKEVRLSNGVQAIQMTMKPTDRNEEMLAVFDQLSIRRIRNWEADKELRDRGIEPVTWKTKKKEAKLAFHVSIPPSKPHSGYELTAYSRPFQCTAPSGNPEIYWSSHAEGSPVGGQEMGFHGKKFASGFRIRFFSKDDDGKAWEAYADIDRNKSSLHACVFKVPPYFQTHLVSDVSVYIEVRIGSEKEPRISEPVQFTYLAKSEKKCKNCDQYKSFITAIHQLFNGRQDLNGIVGLLQDVLNKNSESTKIDNQVLESFKNVESSASMNLNQNMDSKEFPFVNVSHNSHLNFPINTKRSGEVQILNNSEFSSEVNFTNELKPRRVSVGGFNNPLSNSSFTHLYPNGQADLSLQNVSTHSSMFSQNYINSLTNTFNNGDSYSSSHTTGLPSVEQENLIIKTDQADSLENYLNYSQIKNNNDCMSFADSEHGNIMHKEKKLIDNSVSNTLMNDSENSHQNFNSFSNSQVVLPAFTYASVDLHQSPLQASCCSTPVDKDLTILTSNVQDFKNLQEVMQLNLDFLEKQRLLTCNNLDHQGIEIVEVCNNQELPDKTDKMQSGTHNLHISSVNGLNNNQVAYQNHECEKNLLMGSYISLQNYQNKECDKKCLRSVSEQEFVCNLQAYSHGDDYVRVNQLYCPNTQIQEHSQNTATQNREIDASFMQHNFPASPIWVNRQLGDVSTEYNYYVNNTSNPTISFTSGDSSMNGLNCVNKAAVVSSPSSLSFSLGNSNLLNSLNQNDKLTSLAAFEHYPHIFNSENVRGNSQTNLVNEIQMGNVEGLKGW</sequence>
<dbReference type="InterPro" id="IPR037059">
    <property type="entry name" value="RHD_DNA_bind_dom_sf"/>
</dbReference>
<evidence type="ECO:0000256" key="2">
    <source>
        <dbReference type="ARBA" id="ARBA00022553"/>
    </source>
</evidence>
<organism evidence="8 9">
    <name type="scientific">Hydra vulgaris</name>
    <name type="common">Hydra</name>
    <name type="synonym">Hydra attenuata</name>
    <dbReference type="NCBI Taxonomy" id="6087"/>
    <lineage>
        <taxon>Eukaryota</taxon>
        <taxon>Metazoa</taxon>
        <taxon>Cnidaria</taxon>
        <taxon>Hydrozoa</taxon>
        <taxon>Hydroidolina</taxon>
        <taxon>Anthoathecata</taxon>
        <taxon>Aplanulata</taxon>
        <taxon>Hydridae</taxon>
        <taxon>Hydra</taxon>
    </lineage>
</organism>
<keyword evidence="8" id="KW-1185">Reference proteome</keyword>
<gene>
    <name evidence="9" type="primary">LOC101236754</name>
</gene>
<dbReference type="InterPro" id="IPR011539">
    <property type="entry name" value="RHD_DNA_bind_dom"/>
</dbReference>
<dbReference type="SUPFAM" id="SSF49417">
    <property type="entry name" value="p53-like transcription factors"/>
    <property type="match status" value="1"/>
</dbReference>
<evidence type="ECO:0000256" key="4">
    <source>
        <dbReference type="ARBA" id="ARBA00023125"/>
    </source>
</evidence>
<keyword evidence="4" id="KW-0238">DNA-binding</keyword>
<dbReference type="Pfam" id="PF16179">
    <property type="entry name" value="RHD_dimer"/>
    <property type="match status" value="1"/>
</dbReference>
<name>A0ABM4D7I5_HYDVU</name>
<dbReference type="Gene3D" id="2.60.40.340">
    <property type="entry name" value="Rel homology domain (RHD), DNA-binding domain"/>
    <property type="match status" value="1"/>
</dbReference>
<dbReference type="InterPro" id="IPR013783">
    <property type="entry name" value="Ig-like_fold"/>
</dbReference>
<dbReference type="RefSeq" id="XP_065670279.1">
    <property type="nucleotide sequence ID" value="XM_065814207.1"/>
</dbReference>
<comment type="subcellular location">
    <subcellularLocation>
        <location evidence="1">Nucleus</location>
    </subcellularLocation>
</comment>
<keyword evidence="5" id="KW-0804">Transcription</keyword>
<dbReference type="GeneID" id="101236754"/>
<dbReference type="Pfam" id="PF00554">
    <property type="entry name" value="RHD_DNA_bind"/>
    <property type="match status" value="1"/>
</dbReference>
<dbReference type="InterPro" id="IPR008967">
    <property type="entry name" value="p53-like_TF_DNA-bd_sf"/>
</dbReference>
<evidence type="ECO:0000256" key="6">
    <source>
        <dbReference type="ARBA" id="ARBA00023242"/>
    </source>
</evidence>
<evidence type="ECO:0000259" key="7">
    <source>
        <dbReference type="PROSITE" id="PS50254"/>
    </source>
</evidence>
<keyword evidence="3" id="KW-0805">Transcription regulation</keyword>
<feature type="domain" description="RHD" evidence="7">
    <location>
        <begin position="13"/>
        <end position="168"/>
    </location>
</feature>
<evidence type="ECO:0000256" key="1">
    <source>
        <dbReference type="ARBA" id="ARBA00004123"/>
    </source>
</evidence>
<dbReference type="PANTHER" id="PTHR12533">
    <property type="entry name" value="NFAT"/>
    <property type="match status" value="1"/>
</dbReference>
<evidence type="ECO:0000313" key="9">
    <source>
        <dbReference type="RefSeq" id="XP_065670279.1"/>
    </source>
</evidence>
<keyword evidence="6" id="KW-0539">Nucleus</keyword>
<evidence type="ECO:0000256" key="5">
    <source>
        <dbReference type="ARBA" id="ARBA00023163"/>
    </source>
</evidence>
<dbReference type="InterPro" id="IPR014756">
    <property type="entry name" value="Ig_E-set"/>
</dbReference>
<dbReference type="InterPro" id="IPR032397">
    <property type="entry name" value="RHD_dimer"/>
</dbReference>
<proteinExistence type="predicted"/>
<accession>A0ABM4D7I5</accession>
<protein>
    <submittedName>
        <fullName evidence="9">Uncharacterized protein LOC101236754 isoform X3</fullName>
    </submittedName>
</protein>
<dbReference type="InterPro" id="IPR008366">
    <property type="entry name" value="NFAT"/>
</dbReference>
<dbReference type="PROSITE" id="PS50254">
    <property type="entry name" value="REL_2"/>
    <property type="match status" value="1"/>
</dbReference>
<evidence type="ECO:0000313" key="8">
    <source>
        <dbReference type="Proteomes" id="UP001652625"/>
    </source>
</evidence>